<feature type="region of interest" description="Disordered" evidence="1">
    <location>
        <begin position="129"/>
        <end position="179"/>
    </location>
</feature>
<gene>
    <name evidence="2" type="ORF">OSTQU699_LOCUS7988</name>
</gene>
<keyword evidence="3" id="KW-1185">Reference proteome</keyword>
<sequence length="288" mass="30653">MLKHEAAMARAAAADARAQIGAEFRVRAKDLEEELFTERQARREAQESASKAEEALPKLQFEIDRLARSTESQSQEVRELRQMAANSQGSVQEERQLRVALEHALRNSETTLQQVMELNKTVVNAFANAQGSRPVTGRKGNRGAQAGDDVADSAGASADGSEQPAPKAGDDVAGMPPLPERCTSPVGAQQVIPTQAQPVDTQFCNTGGHHGSCNVQGYWPPSERPVQSAGPMGAGFPAQFAPGNGVCPLCFNSQVGRGAANDPVCQLAHSGVVMRLCATGTVMEWRGH</sequence>
<comment type="caution">
    <text evidence="2">The sequence shown here is derived from an EMBL/GenBank/DDBJ whole genome shotgun (WGS) entry which is preliminary data.</text>
</comment>
<proteinExistence type="predicted"/>
<accession>A0A8S1J943</accession>
<evidence type="ECO:0000313" key="2">
    <source>
        <dbReference type="EMBL" id="CAD7702631.1"/>
    </source>
</evidence>
<dbReference type="AlphaFoldDB" id="A0A8S1J943"/>
<evidence type="ECO:0000256" key="1">
    <source>
        <dbReference type="SAM" id="MobiDB-lite"/>
    </source>
</evidence>
<organism evidence="2 3">
    <name type="scientific">Ostreobium quekettii</name>
    <dbReference type="NCBI Taxonomy" id="121088"/>
    <lineage>
        <taxon>Eukaryota</taxon>
        <taxon>Viridiplantae</taxon>
        <taxon>Chlorophyta</taxon>
        <taxon>core chlorophytes</taxon>
        <taxon>Ulvophyceae</taxon>
        <taxon>TCBD clade</taxon>
        <taxon>Bryopsidales</taxon>
        <taxon>Ostreobineae</taxon>
        <taxon>Ostreobiaceae</taxon>
        <taxon>Ostreobium</taxon>
    </lineage>
</organism>
<name>A0A8S1J943_9CHLO</name>
<evidence type="ECO:0000313" key="3">
    <source>
        <dbReference type="Proteomes" id="UP000708148"/>
    </source>
</evidence>
<dbReference type="EMBL" id="CAJHUC010001896">
    <property type="protein sequence ID" value="CAD7702631.1"/>
    <property type="molecule type" value="Genomic_DNA"/>
</dbReference>
<reference evidence="2" key="1">
    <citation type="submission" date="2020-12" db="EMBL/GenBank/DDBJ databases">
        <authorList>
            <person name="Iha C."/>
        </authorList>
    </citation>
    <scope>NUCLEOTIDE SEQUENCE</scope>
</reference>
<dbReference type="Proteomes" id="UP000708148">
    <property type="component" value="Unassembled WGS sequence"/>
</dbReference>
<feature type="region of interest" description="Disordered" evidence="1">
    <location>
        <begin position="74"/>
        <end position="93"/>
    </location>
</feature>
<feature type="compositionally biased region" description="Low complexity" evidence="1">
    <location>
        <begin position="143"/>
        <end position="161"/>
    </location>
</feature>
<protein>
    <submittedName>
        <fullName evidence="2">Uncharacterized protein</fullName>
    </submittedName>
</protein>